<dbReference type="EMBL" id="NBCO01000004">
    <property type="protein sequence ID" value="ORC92007.1"/>
    <property type="molecule type" value="Genomic_DNA"/>
</dbReference>
<evidence type="ECO:0000313" key="3">
    <source>
        <dbReference type="EMBL" id="ORC92007.1"/>
    </source>
</evidence>
<dbReference type="AlphaFoldDB" id="A0A1X0P4Y8"/>
<feature type="region of interest" description="Disordered" evidence="2">
    <location>
        <begin position="19"/>
        <end position="44"/>
    </location>
</feature>
<dbReference type="VEuPathDB" id="TriTrypDB:TM35_000042210"/>
<accession>A0A1X0P4Y8</accession>
<dbReference type="Proteomes" id="UP000192257">
    <property type="component" value="Unassembled WGS sequence"/>
</dbReference>
<dbReference type="OrthoDB" id="271767at2759"/>
<name>A0A1X0P4Y8_9TRYP</name>
<dbReference type="GeneID" id="39982195"/>
<reference evidence="3 4" key="1">
    <citation type="submission" date="2017-03" db="EMBL/GenBank/DDBJ databases">
        <title>An alternative strategy for trypanosome survival in the mammalian bloodstream revealed through genome and transcriptome analysis of the ubiquitous bovine parasite Trypanosoma (Megatrypanum) theileri.</title>
        <authorList>
            <person name="Kelly S."/>
            <person name="Ivens A."/>
            <person name="Mott A."/>
            <person name="O'Neill E."/>
            <person name="Emms D."/>
            <person name="Macleod O."/>
            <person name="Voorheis P."/>
            <person name="Matthews J."/>
            <person name="Matthews K."/>
            <person name="Carrington M."/>
        </authorList>
    </citation>
    <scope>NUCLEOTIDE SEQUENCE [LARGE SCALE GENOMIC DNA]</scope>
    <source>
        <strain evidence="3">Edinburgh</strain>
    </source>
</reference>
<dbReference type="RefSeq" id="XP_028886073.1">
    <property type="nucleotide sequence ID" value="XM_029022415.1"/>
</dbReference>
<keyword evidence="4" id="KW-1185">Reference proteome</keyword>
<organism evidence="3 4">
    <name type="scientific">Trypanosoma theileri</name>
    <dbReference type="NCBI Taxonomy" id="67003"/>
    <lineage>
        <taxon>Eukaryota</taxon>
        <taxon>Discoba</taxon>
        <taxon>Euglenozoa</taxon>
        <taxon>Kinetoplastea</taxon>
        <taxon>Metakinetoplastina</taxon>
        <taxon>Trypanosomatida</taxon>
        <taxon>Trypanosomatidae</taxon>
        <taxon>Trypanosoma</taxon>
    </lineage>
</organism>
<gene>
    <name evidence="3" type="ORF">TM35_000042210</name>
</gene>
<feature type="coiled-coil region" evidence="1">
    <location>
        <begin position="135"/>
        <end position="162"/>
    </location>
</feature>
<keyword evidence="1" id="KW-0175">Coiled coil</keyword>
<evidence type="ECO:0000313" key="4">
    <source>
        <dbReference type="Proteomes" id="UP000192257"/>
    </source>
</evidence>
<sequence>MRRSCFALLAQAAKTKTSLATSSTNTTSDDDTHTEKGTTTEQLSTYVPTASEAPELLQPYVEPTPFVSAKRLQVFCASLGVGLATICSAYYLVSKSMSINQEEEHLHVQSIVESNRLAMMDPKSLIPDFTAPSSFNELKEKMRQHERELERQQAEINRNTVMLHTEAVFRMKVWWNKCLTHLQEAFDEFGVAIQKRKERAAVANIKDVIDAEGYELVNLRNGKTHIW</sequence>
<proteinExistence type="predicted"/>
<comment type="caution">
    <text evidence="3">The sequence shown here is derived from an EMBL/GenBank/DDBJ whole genome shotgun (WGS) entry which is preliminary data.</text>
</comment>
<evidence type="ECO:0000256" key="1">
    <source>
        <dbReference type="SAM" id="Coils"/>
    </source>
</evidence>
<protein>
    <submittedName>
        <fullName evidence="3">Uncharacterized protein</fullName>
    </submittedName>
</protein>
<evidence type="ECO:0000256" key="2">
    <source>
        <dbReference type="SAM" id="MobiDB-lite"/>
    </source>
</evidence>